<dbReference type="InterPro" id="IPR036770">
    <property type="entry name" value="Ankyrin_rpt-contain_sf"/>
</dbReference>
<dbReference type="GO" id="GO:0016887">
    <property type="term" value="F:ATP hydrolysis activity"/>
    <property type="evidence" value="ECO:0007669"/>
    <property type="project" value="InterPro"/>
</dbReference>
<gene>
    <name evidence="6" type="ORF">GPM918_LOCUS26601</name>
    <name evidence="7" type="ORF">SRO942_LOCUS26779</name>
</gene>
<dbReference type="CDD" id="cd19499">
    <property type="entry name" value="RecA-like_ClpB_Hsp104-like"/>
    <property type="match status" value="1"/>
</dbReference>
<dbReference type="SMART" id="SM00248">
    <property type="entry name" value="ANK"/>
    <property type="match status" value="3"/>
</dbReference>
<dbReference type="Proteomes" id="UP000663829">
    <property type="component" value="Unassembled WGS sequence"/>
</dbReference>
<dbReference type="Pfam" id="PF12796">
    <property type="entry name" value="Ank_2"/>
    <property type="match status" value="1"/>
</dbReference>
<keyword evidence="8" id="KW-1185">Reference proteome</keyword>
<dbReference type="Pfam" id="PF07724">
    <property type="entry name" value="AAA_2"/>
    <property type="match status" value="1"/>
</dbReference>
<dbReference type="Pfam" id="PF00023">
    <property type="entry name" value="Ank"/>
    <property type="match status" value="1"/>
</dbReference>
<evidence type="ECO:0000259" key="4">
    <source>
        <dbReference type="SMART" id="SM00382"/>
    </source>
</evidence>
<feature type="domain" description="AAA+ ATPase" evidence="4">
    <location>
        <begin position="303"/>
        <end position="514"/>
    </location>
</feature>
<dbReference type="InterPro" id="IPR027417">
    <property type="entry name" value="P-loop_NTPase"/>
</dbReference>
<dbReference type="Gene3D" id="1.10.8.60">
    <property type="match status" value="1"/>
</dbReference>
<protein>
    <recommendedName>
        <fullName evidence="9">Caseinolytic peptidase B-like protein</fullName>
    </recommendedName>
</protein>
<dbReference type="Pfam" id="PF10431">
    <property type="entry name" value="ClpB_D2-small"/>
    <property type="match status" value="1"/>
</dbReference>
<dbReference type="SUPFAM" id="SSF52540">
    <property type="entry name" value="P-loop containing nucleoside triphosphate hydrolases"/>
    <property type="match status" value="1"/>
</dbReference>
<dbReference type="GO" id="GO:0005739">
    <property type="term" value="C:mitochondrion"/>
    <property type="evidence" value="ECO:0007669"/>
    <property type="project" value="TreeGrafter"/>
</dbReference>
<dbReference type="PROSITE" id="PS50297">
    <property type="entry name" value="ANK_REP_REGION"/>
    <property type="match status" value="2"/>
</dbReference>
<dbReference type="Proteomes" id="UP000681722">
    <property type="component" value="Unassembled WGS sequence"/>
</dbReference>
<dbReference type="GO" id="GO:0034605">
    <property type="term" value="P:cellular response to heat"/>
    <property type="evidence" value="ECO:0007669"/>
    <property type="project" value="TreeGrafter"/>
</dbReference>
<dbReference type="PANTHER" id="PTHR11638:SF93">
    <property type="entry name" value="MITOCHONDRIAL DISAGGREGASE"/>
    <property type="match status" value="1"/>
</dbReference>
<dbReference type="GO" id="GO:0005524">
    <property type="term" value="F:ATP binding"/>
    <property type="evidence" value="ECO:0007669"/>
    <property type="project" value="UniProtKB-KW"/>
</dbReference>
<dbReference type="SMART" id="SM01086">
    <property type="entry name" value="ClpB_D2-small"/>
    <property type="match status" value="1"/>
</dbReference>
<dbReference type="InterPro" id="IPR050130">
    <property type="entry name" value="ClpA_ClpB"/>
</dbReference>
<evidence type="ECO:0000313" key="7">
    <source>
        <dbReference type="EMBL" id="CAF4038352.1"/>
    </source>
</evidence>
<keyword evidence="2" id="KW-0067">ATP-binding</keyword>
<evidence type="ECO:0000259" key="5">
    <source>
        <dbReference type="SMART" id="SM01086"/>
    </source>
</evidence>
<dbReference type="InterPro" id="IPR019489">
    <property type="entry name" value="Clp_ATPase_C"/>
</dbReference>
<keyword evidence="3" id="KW-0040">ANK repeat</keyword>
<dbReference type="PANTHER" id="PTHR11638">
    <property type="entry name" value="ATP-DEPENDENT CLP PROTEASE"/>
    <property type="match status" value="1"/>
</dbReference>
<evidence type="ECO:0000313" key="6">
    <source>
        <dbReference type="EMBL" id="CAF1260951.1"/>
    </source>
</evidence>
<comment type="caution">
    <text evidence="6">The sequence shown here is derived from an EMBL/GenBank/DDBJ whole genome shotgun (WGS) entry which is preliminary data.</text>
</comment>
<organism evidence="6 8">
    <name type="scientific">Didymodactylos carnosus</name>
    <dbReference type="NCBI Taxonomy" id="1234261"/>
    <lineage>
        <taxon>Eukaryota</taxon>
        <taxon>Metazoa</taxon>
        <taxon>Spiralia</taxon>
        <taxon>Gnathifera</taxon>
        <taxon>Rotifera</taxon>
        <taxon>Eurotatoria</taxon>
        <taxon>Bdelloidea</taxon>
        <taxon>Philodinida</taxon>
        <taxon>Philodinidae</taxon>
        <taxon>Didymodactylos</taxon>
    </lineage>
</organism>
<evidence type="ECO:0000256" key="3">
    <source>
        <dbReference type="PROSITE-ProRule" id="PRU00023"/>
    </source>
</evidence>
<proteinExistence type="predicted"/>
<accession>A0A815AT96</accession>
<dbReference type="InterPro" id="IPR003959">
    <property type="entry name" value="ATPase_AAA_core"/>
</dbReference>
<dbReference type="SMART" id="SM00382">
    <property type="entry name" value="AAA"/>
    <property type="match status" value="1"/>
</dbReference>
<evidence type="ECO:0000256" key="2">
    <source>
        <dbReference type="ARBA" id="ARBA00022840"/>
    </source>
</evidence>
<dbReference type="EMBL" id="CAJOBC010018679">
    <property type="protein sequence ID" value="CAF4038352.1"/>
    <property type="molecule type" value="Genomic_DNA"/>
</dbReference>
<dbReference type="InterPro" id="IPR003593">
    <property type="entry name" value="AAA+_ATPase"/>
</dbReference>
<evidence type="ECO:0008006" key="9">
    <source>
        <dbReference type="Google" id="ProtNLM"/>
    </source>
</evidence>
<dbReference type="InterPro" id="IPR002110">
    <property type="entry name" value="Ankyrin_rpt"/>
</dbReference>
<dbReference type="Gene3D" id="3.40.50.300">
    <property type="entry name" value="P-loop containing nucleotide triphosphate hydrolases"/>
    <property type="match status" value="1"/>
</dbReference>
<evidence type="ECO:0000313" key="8">
    <source>
        <dbReference type="Proteomes" id="UP000663829"/>
    </source>
</evidence>
<sequence length="655" mass="74962">MLSHSTKFYSSFIKRLLSQLSSTPKYYFSLTFFVERRTLTMTSTMMPSIKTYSSLTNNNMKYKLEKSSIYTYAKATFSFYRDELASKERLLFEAAYYNKLKTLERLLEFKSIDINIRHPFGWTPLHVAVVNHNQESVKYLLSKGANPNLADEYTNVNDMAKKYFFELIDNGRRISRDDEFSDRLPTSTISTFKGFTCLHYAVLLDNLSIIQILIEYNADPLLANEEGHLPSVYVGSSSNKCKDLILEYEKKAQKLSVERMKSDRRKFPLEVRIKENIIGQNDAISTVCGALRRKESGWTNNESPLVFLFLGSSGVGKTELAKQIARYINTNDANNKEKNKINEQQQKKKDSFIRIDMSEYQDKHEVSKLIGSPPGYVGYGDGGQLTESLAKCPTAVVLFDEIDKAHPEILTIMLQLFDEGRLTDGQGKTVDGKQAIYVLTSNLASDEIAEYAQKVRKAEEIKQRSTGVTAESSNAVNTDSDQQRLIISKQFKDDIVKPILKKHFRRNEFLGRINEMVYFLPFSKSEINQLLIKELEYWKQRANDQHSIDIIWDLKALNYLAKAYDLNYGARSIKHEIERSVVNQLASAFEQSLIVSGNQILLTTSTHQQSNIKLQKVELIPIEHRTDSSSGALKYIDIKLDDHLKREKIAIAVSQ</sequence>
<dbReference type="EMBL" id="CAJNOQ010010784">
    <property type="protein sequence ID" value="CAF1260951.1"/>
    <property type="molecule type" value="Genomic_DNA"/>
</dbReference>
<dbReference type="SUPFAM" id="SSF48403">
    <property type="entry name" value="Ankyrin repeat"/>
    <property type="match status" value="1"/>
</dbReference>
<dbReference type="PROSITE" id="PS50088">
    <property type="entry name" value="ANK_REPEAT"/>
    <property type="match status" value="2"/>
</dbReference>
<feature type="repeat" description="ANK" evidence="3">
    <location>
        <begin position="120"/>
        <end position="152"/>
    </location>
</feature>
<dbReference type="Gene3D" id="1.25.40.20">
    <property type="entry name" value="Ankyrin repeat-containing domain"/>
    <property type="match status" value="1"/>
</dbReference>
<dbReference type="OrthoDB" id="47330at2759"/>
<evidence type="ECO:0000256" key="1">
    <source>
        <dbReference type="ARBA" id="ARBA00022741"/>
    </source>
</evidence>
<keyword evidence="1" id="KW-0547">Nucleotide-binding</keyword>
<name>A0A815AT96_9BILA</name>
<feature type="domain" description="Clp ATPase C-terminal" evidence="5">
    <location>
        <begin position="522"/>
        <end position="614"/>
    </location>
</feature>
<feature type="repeat" description="ANK" evidence="3">
    <location>
        <begin position="193"/>
        <end position="225"/>
    </location>
</feature>
<dbReference type="AlphaFoldDB" id="A0A815AT96"/>
<reference evidence="6" key="1">
    <citation type="submission" date="2021-02" db="EMBL/GenBank/DDBJ databases">
        <authorList>
            <person name="Nowell W R."/>
        </authorList>
    </citation>
    <scope>NUCLEOTIDE SEQUENCE</scope>
</reference>